<dbReference type="InterPro" id="IPR001647">
    <property type="entry name" value="HTH_TetR"/>
</dbReference>
<evidence type="ECO:0000256" key="2">
    <source>
        <dbReference type="PROSITE-ProRule" id="PRU00335"/>
    </source>
</evidence>
<protein>
    <submittedName>
        <fullName evidence="4">TetR family transcriptional regulator</fullName>
    </submittedName>
</protein>
<comment type="caution">
    <text evidence="4">The sequence shown here is derived from an EMBL/GenBank/DDBJ whole genome shotgun (WGS) entry which is preliminary data.</text>
</comment>
<proteinExistence type="predicted"/>
<evidence type="ECO:0000313" key="5">
    <source>
        <dbReference type="Proteomes" id="UP000444960"/>
    </source>
</evidence>
<feature type="DNA-binding region" description="H-T-H motif" evidence="2">
    <location>
        <begin position="36"/>
        <end position="55"/>
    </location>
</feature>
<keyword evidence="5" id="KW-1185">Reference proteome</keyword>
<evidence type="ECO:0000256" key="1">
    <source>
        <dbReference type="ARBA" id="ARBA00023125"/>
    </source>
</evidence>
<dbReference type="PROSITE" id="PS50977">
    <property type="entry name" value="HTH_TETR_2"/>
    <property type="match status" value="1"/>
</dbReference>
<accession>A0A7I9VF97</accession>
<dbReference type="GO" id="GO:0000976">
    <property type="term" value="F:transcription cis-regulatory region binding"/>
    <property type="evidence" value="ECO:0007669"/>
    <property type="project" value="TreeGrafter"/>
</dbReference>
<keyword evidence="1 2" id="KW-0238">DNA-binding</keyword>
<gene>
    <name evidence="4" type="ORF">nbrc107696_44630</name>
</gene>
<reference evidence="5" key="1">
    <citation type="submission" date="2019-06" db="EMBL/GenBank/DDBJ databases">
        <title>Gordonia isolated from sludge of a wastewater treatment plant.</title>
        <authorList>
            <person name="Tamura T."/>
            <person name="Aoyama K."/>
            <person name="Kang Y."/>
            <person name="Saito S."/>
            <person name="Akiyama N."/>
            <person name="Yazawa K."/>
            <person name="Gonoi T."/>
            <person name="Mikami Y."/>
        </authorList>
    </citation>
    <scope>NUCLEOTIDE SEQUENCE [LARGE SCALE GENOMIC DNA]</scope>
    <source>
        <strain evidence="5">NBRC 107696</strain>
    </source>
</reference>
<dbReference type="SUPFAM" id="SSF48498">
    <property type="entry name" value="Tetracyclin repressor-like, C-terminal domain"/>
    <property type="match status" value="1"/>
</dbReference>
<evidence type="ECO:0000313" key="4">
    <source>
        <dbReference type="EMBL" id="GEE04017.1"/>
    </source>
</evidence>
<dbReference type="PANTHER" id="PTHR30055">
    <property type="entry name" value="HTH-TYPE TRANSCRIPTIONAL REGULATOR RUTR"/>
    <property type="match status" value="1"/>
</dbReference>
<dbReference type="Pfam" id="PF00440">
    <property type="entry name" value="TetR_N"/>
    <property type="match status" value="1"/>
</dbReference>
<dbReference type="OrthoDB" id="9796019at2"/>
<dbReference type="EMBL" id="BJOV01000005">
    <property type="protein sequence ID" value="GEE04017.1"/>
    <property type="molecule type" value="Genomic_DNA"/>
</dbReference>
<name>A0A7I9VF97_9ACTN</name>
<sequence>MPMETTAGRPRDARIDAAVLAATRAVLAESGYAAVTFTEVAARAGTSVPAIRRRWPSKMHLVHRVVFPLDVAIPPRDPSATVDDELRGVIGGCALLFADDAMRRALVGVFSELADDDELQHEITARMQEVVIADLGERLSLAAVRDGVAIDADPALLIEVAFGSTLMAVMIRGVASLDAAWRADMLDVLRGIVGAR</sequence>
<dbReference type="SUPFAM" id="SSF46689">
    <property type="entry name" value="Homeodomain-like"/>
    <property type="match status" value="1"/>
</dbReference>
<dbReference type="InterPro" id="IPR036271">
    <property type="entry name" value="Tet_transcr_reg_TetR-rel_C_sf"/>
</dbReference>
<dbReference type="GO" id="GO:0003700">
    <property type="term" value="F:DNA-binding transcription factor activity"/>
    <property type="evidence" value="ECO:0007669"/>
    <property type="project" value="TreeGrafter"/>
</dbReference>
<evidence type="ECO:0000259" key="3">
    <source>
        <dbReference type="PROSITE" id="PS50977"/>
    </source>
</evidence>
<dbReference type="Gene3D" id="1.10.357.10">
    <property type="entry name" value="Tetracycline Repressor, domain 2"/>
    <property type="match status" value="1"/>
</dbReference>
<organism evidence="4 5">
    <name type="scientific">Gordonia spumicola</name>
    <dbReference type="NCBI Taxonomy" id="589161"/>
    <lineage>
        <taxon>Bacteria</taxon>
        <taxon>Bacillati</taxon>
        <taxon>Actinomycetota</taxon>
        <taxon>Actinomycetes</taxon>
        <taxon>Mycobacteriales</taxon>
        <taxon>Gordoniaceae</taxon>
        <taxon>Gordonia</taxon>
    </lineage>
</organism>
<feature type="domain" description="HTH tetR-type" evidence="3">
    <location>
        <begin position="13"/>
        <end position="73"/>
    </location>
</feature>
<dbReference type="Proteomes" id="UP000444960">
    <property type="component" value="Unassembled WGS sequence"/>
</dbReference>
<dbReference type="InterPro" id="IPR050109">
    <property type="entry name" value="HTH-type_TetR-like_transc_reg"/>
</dbReference>
<dbReference type="AlphaFoldDB" id="A0A7I9VF97"/>
<dbReference type="PANTHER" id="PTHR30055:SF230">
    <property type="entry name" value="TRANSCRIPTIONAL REGULATORY PROTEIN (PROBABLY TETR-FAMILY)-RELATED"/>
    <property type="match status" value="1"/>
</dbReference>
<dbReference type="InterPro" id="IPR009057">
    <property type="entry name" value="Homeodomain-like_sf"/>
</dbReference>